<sequence>MAATASSPTGLTLEQRVKALPQELQDLIYGFTFEQPDPTTITIDANFRPPVNLQINKAIRKSFAALYYSKFIFCSDDIHSLQNWVVSLTSQHRAFLWDLRLHGYQDGVCDGDRSVATARATKFWQSLPSEARKEIRYFMVMASYVLSNGAFREANVAWATAEPPMEIPERWEKALERARRKLKWDCGAAWMDDFWQSIEGVKVV</sequence>
<dbReference type="Proteomes" id="UP000756132">
    <property type="component" value="Chromosome 9"/>
</dbReference>
<reference evidence="1" key="2">
    <citation type="journal article" date="2022" name="Microb. Genom.">
        <title>A chromosome-scale genome assembly of the tomato pathogen Cladosporium fulvum reveals a compartmentalized genome architecture and the presence of a dispensable chromosome.</title>
        <authorList>
            <person name="Zaccaron A.Z."/>
            <person name="Chen L.H."/>
            <person name="Samaras A."/>
            <person name="Stergiopoulos I."/>
        </authorList>
    </citation>
    <scope>NUCLEOTIDE SEQUENCE</scope>
    <source>
        <strain evidence="1">Race5_Kim</strain>
    </source>
</reference>
<gene>
    <name evidence="1" type="ORF">CLAFUR5_09566</name>
</gene>
<name>A0A9Q8PF35_PASFU</name>
<dbReference type="KEGG" id="ffu:CLAFUR5_09566"/>
<reference evidence="1" key="1">
    <citation type="submission" date="2021-12" db="EMBL/GenBank/DDBJ databases">
        <authorList>
            <person name="Zaccaron A."/>
            <person name="Stergiopoulos I."/>
        </authorList>
    </citation>
    <scope>NUCLEOTIDE SEQUENCE</scope>
    <source>
        <strain evidence="1">Race5_Kim</strain>
    </source>
</reference>
<organism evidence="1 2">
    <name type="scientific">Passalora fulva</name>
    <name type="common">Tomato leaf mold</name>
    <name type="synonym">Cladosporium fulvum</name>
    <dbReference type="NCBI Taxonomy" id="5499"/>
    <lineage>
        <taxon>Eukaryota</taxon>
        <taxon>Fungi</taxon>
        <taxon>Dikarya</taxon>
        <taxon>Ascomycota</taxon>
        <taxon>Pezizomycotina</taxon>
        <taxon>Dothideomycetes</taxon>
        <taxon>Dothideomycetidae</taxon>
        <taxon>Mycosphaerellales</taxon>
        <taxon>Mycosphaerellaceae</taxon>
        <taxon>Fulvia</taxon>
    </lineage>
</organism>
<proteinExistence type="predicted"/>
<dbReference type="GeneID" id="71989444"/>
<dbReference type="OrthoDB" id="3650750at2759"/>
<evidence type="ECO:0000313" key="2">
    <source>
        <dbReference type="Proteomes" id="UP000756132"/>
    </source>
</evidence>
<dbReference type="RefSeq" id="XP_047765800.1">
    <property type="nucleotide sequence ID" value="XM_047908714.1"/>
</dbReference>
<dbReference type="AlphaFoldDB" id="A0A9Q8PF35"/>
<dbReference type="EMBL" id="CP090171">
    <property type="protein sequence ID" value="UJO21434.1"/>
    <property type="molecule type" value="Genomic_DNA"/>
</dbReference>
<evidence type="ECO:0000313" key="1">
    <source>
        <dbReference type="EMBL" id="UJO21434.1"/>
    </source>
</evidence>
<keyword evidence="2" id="KW-1185">Reference proteome</keyword>
<accession>A0A9Q8PF35</accession>
<protein>
    <submittedName>
        <fullName evidence="1">Uncharacterized protein</fullName>
    </submittedName>
</protein>